<organism evidence="4 5">
    <name type="scientific">Vitreoscilla massiliensis</name>
    <dbReference type="NCBI Taxonomy" id="1689272"/>
    <lineage>
        <taxon>Bacteria</taxon>
        <taxon>Pseudomonadati</taxon>
        <taxon>Pseudomonadota</taxon>
        <taxon>Betaproteobacteria</taxon>
        <taxon>Neisseriales</taxon>
        <taxon>Neisseriaceae</taxon>
        <taxon>Vitreoscilla</taxon>
    </lineage>
</organism>
<dbReference type="GO" id="GO:0008168">
    <property type="term" value="F:methyltransferase activity"/>
    <property type="evidence" value="ECO:0007669"/>
    <property type="project" value="UniProtKB-KW"/>
</dbReference>
<keyword evidence="2" id="KW-0808">Transferase</keyword>
<proteinExistence type="predicted"/>
<gene>
    <name evidence="4" type="ORF">LVJ82_08340</name>
</gene>
<evidence type="ECO:0000256" key="1">
    <source>
        <dbReference type="ARBA" id="ARBA00022603"/>
    </source>
</evidence>
<keyword evidence="1 4" id="KW-0489">Methyltransferase</keyword>
<name>A0ABY4E5B7_9NEIS</name>
<dbReference type="InterPro" id="IPR029063">
    <property type="entry name" value="SAM-dependent_MTases_sf"/>
</dbReference>
<dbReference type="SUPFAM" id="SSF53335">
    <property type="entry name" value="S-adenosyl-L-methionine-dependent methyltransferases"/>
    <property type="match status" value="1"/>
</dbReference>
<evidence type="ECO:0000313" key="5">
    <source>
        <dbReference type="Proteomes" id="UP000832011"/>
    </source>
</evidence>
<accession>A0ABY4E5B7</accession>
<dbReference type="GO" id="GO:0032259">
    <property type="term" value="P:methylation"/>
    <property type="evidence" value="ECO:0007669"/>
    <property type="project" value="UniProtKB-KW"/>
</dbReference>
<dbReference type="PANTHER" id="PTHR13090">
    <property type="entry name" value="ARGININE-HYDROXYLASE NDUFAF5, MITOCHONDRIAL"/>
    <property type="match status" value="1"/>
</dbReference>
<sequence length="270" mass="31383">MKLDWQENDWFIHQRLVAQMDERLSILKDAPQDITIIGADFDLSHHALHQRYPQAQLTELDERPEYLELSAAERAKKRSMWKKLLGKKTVQVQGSLLQIGTTASADLLWSNLAFVHHYEPTELFDHWSEVLRKDGLLYFTHFGPDTLREIVRLLQGHGIGISDKRFIDMHDLGDMLFHHGFYDPVMDVDRIHLTYQNPQRFWRDMEVLQVWQALQISDDEQESAQTIVNQAIQSGELSGVTLEIVFGHAVKKLLLPENESLISFYPSKPQ</sequence>
<protein>
    <submittedName>
        <fullName evidence="4">Methyltransferase domain-containing protein</fullName>
    </submittedName>
</protein>
<dbReference type="RefSeq" id="WP_058305268.1">
    <property type="nucleotide sequence ID" value="NZ_CABKVG010000006.1"/>
</dbReference>
<keyword evidence="5" id="KW-1185">Reference proteome</keyword>
<dbReference type="EMBL" id="CP091511">
    <property type="protein sequence ID" value="UOO90956.1"/>
    <property type="molecule type" value="Genomic_DNA"/>
</dbReference>
<dbReference type="Proteomes" id="UP000832011">
    <property type="component" value="Chromosome"/>
</dbReference>
<dbReference type="InterPro" id="IPR050602">
    <property type="entry name" value="Malonyl-ACP_OMT"/>
</dbReference>
<feature type="domain" description="Methyltransferase type 11" evidence="3">
    <location>
        <begin position="47"/>
        <end position="139"/>
    </location>
</feature>
<dbReference type="Pfam" id="PF08241">
    <property type="entry name" value="Methyltransf_11"/>
    <property type="match status" value="1"/>
</dbReference>
<evidence type="ECO:0000256" key="2">
    <source>
        <dbReference type="ARBA" id="ARBA00022679"/>
    </source>
</evidence>
<dbReference type="Gene3D" id="3.40.50.150">
    <property type="entry name" value="Vaccinia Virus protein VP39"/>
    <property type="match status" value="1"/>
</dbReference>
<evidence type="ECO:0000259" key="3">
    <source>
        <dbReference type="Pfam" id="PF08241"/>
    </source>
</evidence>
<reference evidence="4 5" key="1">
    <citation type="journal article" date="2022" name="Res Sq">
        <title>Evolution of multicellular longitudinally dividing oral cavity symbionts (Neisseriaceae).</title>
        <authorList>
            <person name="Nyongesa S."/>
            <person name="Weber P."/>
            <person name="Bernet E."/>
            <person name="Pullido F."/>
            <person name="Nieckarz M."/>
            <person name="Delaby M."/>
            <person name="Nieves C."/>
            <person name="Viehboeck T."/>
            <person name="Krause N."/>
            <person name="Rivera-Millot A."/>
            <person name="Nakamura A."/>
            <person name="Vischer N."/>
            <person name="VanNieuwenhze M."/>
            <person name="Brun Y."/>
            <person name="Cava F."/>
            <person name="Bulgheresi S."/>
            <person name="Veyrier F."/>
        </authorList>
    </citation>
    <scope>NUCLEOTIDE SEQUENCE [LARGE SCALE GENOMIC DNA]</scope>
    <source>
        <strain evidence="4 5">SN4</strain>
    </source>
</reference>
<evidence type="ECO:0000313" key="4">
    <source>
        <dbReference type="EMBL" id="UOO90956.1"/>
    </source>
</evidence>
<dbReference type="PANTHER" id="PTHR13090:SF1">
    <property type="entry name" value="ARGININE-HYDROXYLASE NDUFAF5, MITOCHONDRIAL"/>
    <property type="match status" value="1"/>
</dbReference>
<dbReference type="InterPro" id="IPR013216">
    <property type="entry name" value="Methyltransf_11"/>
</dbReference>